<evidence type="ECO:0000313" key="7">
    <source>
        <dbReference type="EMBL" id="MEW9920123.1"/>
    </source>
</evidence>
<comment type="caution">
    <text evidence="7">The sequence shown here is derived from an EMBL/GenBank/DDBJ whole genome shotgun (WGS) entry which is preliminary data.</text>
</comment>
<evidence type="ECO:0000256" key="2">
    <source>
        <dbReference type="ARBA" id="ARBA00022679"/>
    </source>
</evidence>
<dbReference type="SUPFAM" id="SSF53613">
    <property type="entry name" value="Ribokinase-like"/>
    <property type="match status" value="1"/>
</dbReference>
<keyword evidence="3" id="KW-0547">Nucleotide-binding</keyword>
<evidence type="ECO:0000259" key="6">
    <source>
        <dbReference type="Pfam" id="PF00294"/>
    </source>
</evidence>
<gene>
    <name evidence="7" type="ORF">AB2B41_10940</name>
</gene>
<accession>A0ABV3RMA6</accession>
<keyword evidence="2 7" id="KW-0808">Transferase</keyword>
<evidence type="ECO:0000256" key="5">
    <source>
        <dbReference type="ARBA" id="ARBA00022840"/>
    </source>
</evidence>
<evidence type="ECO:0000256" key="4">
    <source>
        <dbReference type="ARBA" id="ARBA00022777"/>
    </source>
</evidence>
<dbReference type="PROSITE" id="PS00584">
    <property type="entry name" value="PFKB_KINASES_2"/>
    <property type="match status" value="1"/>
</dbReference>
<dbReference type="RefSeq" id="WP_367877828.1">
    <property type="nucleotide sequence ID" value="NZ_JBFNXX010000007.1"/>
</dbReference>
<dbReference type="InterPro" id="IPR002173">
    <property type="entry name" value="Carboh/pur_kinase_PfkB_CS"/>
</dbReference>
<feature type="domain" description="Carbohydrate kinase PfkB" evidence="6">
    <location>
        <begin position="2"/>
        <end position="302"/>
    </location>
</feature>
<sequence length="309" mass="32466">MILCCGEALIDMIPVDLPDGGQAFRPLPGGAVFNTAIALGRLGTEVALFSGVSNDAFGTLLADTLAANRVSTDFLVRSNHLTTLAIVHLQDGSASYSFYDENSAGRALTNADLPSLPDSVSALYFGGISLVEEPAADTYATFLADAHRDRLTILDPNVRPGFIRDEVAYRTRIARMIAQSDIVKVSDEDLRWLEPGPDTLTTKARALRGRGPMVVVVTEGAKGATAYLQDTSISVPAPKAKVVDTVGAGDTFNAGFLAGLREQGCLAKKALAEAPADAIRRALTLGARVAAVTVSRAGANPPWASEIEP</sequence>
<dbReference type="PANTHER" id="PTHR43085:SF1">
    <property type="entry name" value="PSEUDOURIDINE KINASE-RELATED"/>
    <property type="match status" value="1"/>
</dbReference>
<dbReference type="GO" id="GO:0016301">
    <property type="term" value="F:kinase activity"/>
    <property type="evidence" value="ECO:0007669"/>
    <property type="project" value="UniProtKB-KW"/>
</dbReference>
<dbReference type="Proteomes" id="UP001556098">
    <property type="component" value="Unassembled WGS sequence"/>
</dbReference>
<evidence type="ECO:0000256" key="1">
    <source>
        <dbReference type="ARBA" id="ARBA00010688"/>
    </source>
</evidence>
<organism evidence="7 8">
    <name type="scientific">Sulfitobacter sediminis</name>
    <dbReference type="NCBI Taxonomy" id="3234186"/>
    <lineage>
        <taxon>Bacteria</taxon>
        <taxon>Pseudomonadati</taxon>
        <taxon>Pseudomonadota</taxon>
        <taxon>Alphaproteobacteria</taxon>
        <taxon>Rhodobacterales</taxon>
        <taxon>Roseobacteraceae</taxon>
        <taxon>Sulfitobacter</taxon>
    </lineage>
</organism>
<keyword evidence="8" id="KW-1185">Reference proteome</keyword>
<dbReference type="PANTHER" id="PTHR43085">
    <property type="entry name" value="HEXOKINASE FAMILY MEMBER"/>
    <property type="match status" value="1"/>
</dbReference>
<protein>
    <submittedName>
        <fullName evidence="7">Carbohydrate kinase</fullName>
        <ecNumber evidence="7">2.7.1.-</ecNumber>
    </submittedName>
</protein>
<dbReference type="InterPro" id="IPR050306">
    <property type="entry name" value="PfkB_Carbo_kinase"/>
</dbReference>
<dbReference type="EMBL" id="JBFNXX010000007">
    <property type="protein sequence ID" value="MEW9920123.1"/>
    <property type="molecule type" value="Genomic_DNA"/>
</dbReference>
<dbReference type="EC" id="2.7.1.-" evidence="7"/>
<proteinExistence type="inferred from homology"/>
<evidence type="ECO:0000256" key="3">
    <source>
        <dbReference type="ARBA" id="ARBA00022741"/>
    </source>
</evidence>
<dbReference type="InterPro" id="IPR011611">
    <property type="entry name" value="PfkB_dom"/>
</dbReference>
<dbReference type="CDD" id="cd01167">
    <property type="entry name" value="bac_FRK"/>
    <property type="match status" value="1"/>
</dbReference>
<comment type="similarity">
    <text evidence="1">Belongs to the carbohydrate kinase PfkB family.</text>
</comment>
<evidence type="ECO:0000313" key="8">
    <source>
        <dbReference type="Proteomes" id="UP001556098"/>
    </source>
</evidence>
<keyword evidence="4 7" id="KW-0418">Kinase</keyword>
<name>A0ABV3RMA6_9RHOB</name>
<dbReference type="InterPro" id="IPR029056">
    <property type="entry name" value="Ribokinase-like"/>
</dbReference>
<dbReference type="Gene3D" id="3.40.1190.20">
    <property type="match status" value="1"/>
</dbReference>
<reference evidence="7 8" key="1">
    <citation type="submission" date="2024-07" db="EMBL/GenBank/DDBJ databases">
        <title>Marimonas sp.nov., isolated from tidal-flat sediment.</title>
        <authorList>
            <person name="Jayan J.N."/>
            <person name="Lee S.S."/>
        </authorList>
    </citation>
    <scope>NUCLEOTIDE SEQUENCE [LARGE SCALE GENOMIC DNA]</scope>
    <source>
        <strain evidence="7 8">MJW-29</strain>
    </source>
</reference>
<keyword evidence="5" id="KW-0067">ATP-binding</keyword>
<dbReference type="Pfam" id="PF00294">
    <property type="entry name" value="PfkB"/>
    <property type="match status" value="1"/>
</dbReference>